<proteinExistence type="predicted"/>
<gene>
    <name evidence="3" type="ORF">C666_05285</name>
</gene>
<keyword evidence="4" id="KW-1185">Reference proteome</keyword>
<evidence type="ECO:0000256" key="2">
    <source>
        <dbReference type="SAM" id="MobiDB-lite"/>
    </source>
</evidence>
<name>N6ZBY1_THAL4</name>
<dbReference type="EMBL" id="AMXE01000011">
    <property type="protein sequence ID" value="ENO89699.1"/>
    <property type="molecule type" value="Genomic_DNA"/>
</dbReference>
<dbReference type="InterPro" id="IPR021244">
    <property type="entry name" value="DUF2802"/>
</dbReference>
<accession>N6ZBY1</accession>
<dbReference type="OrthoDB" id="9182460at2"/>
<dbReference type="AlphaFoldDB" id="N6ZBY1"/>
<evidence type="ECO:0000313" key="3">
    <source>
        <dbReference type="EMBL" id="ENO89699.1"/>
    </source>
</evidence>
<feature type="region of interest" description="Disordered" evidence="2">
    <location>
        <begin position="35"/>
        <end position="73"/>
    </location>
</feature>
<feature type="coiled-coil region" evidence="1">
    <location>
        <begin position="96"/>
        <end position="130"/>
    </location>
</feature>
<reference evidence="3 4" key="1">
    <citation type="submission" date="2012-09" db="EMBL/GenBank/DDBJ databases">
        <title>Draft Genome Sequences of 6 Strains from Genus Thauera.</title>
        <authorList>
            <person name="Liu B."/>
            <person name="Shapleigh J.P."/>
            <person name="Frostegard A.H."/>
        </authorList>
    </citation>
    <scope>NUCLEOTIDE SEQUENCE [LARGE SCALE GENOMIC DNA]</scope>
    <source>
        <strain evidence="4">47Lol / DSM 12138</strain>
    </source>
</reference>
<comment type="caution">
    <text evidence="3">The sequence shown here is derived from an EMBL/GenBank/DDBJ whole genome shotgun (WGS) entry which is preliminary data.</text>
</comment>
<protein>
    <recommendedName>
        <fullName evidence="5">DUF2802 domain-containing protein</fullName>
    </recommendedName>
</protein>
<dbReference type="eggNOG" id="ENOG5033M9S">
    <property type="taxonomic scope" value="Bacteria"/>
</dbReference>
<dbReference type="RefSeq" id="WP_004334877.1">
    <property type="nucleotide sequence ID" value="NZ_AMXE01000011.1"/>
</dbReference>
<keyword evidence="1" id="KW-0175">Coiled coil</keyword>
<dbReference type="Proteomes" id="UP000013232">
    <property type="component" value="Unassembled WGS sequence"/>
</dbReference>
<evidence type="ECO:0000313" key="4">
    <source>
        <dbReference type="Proteomes" id="UP000013232"/>
    </source>
</evidence>
<dbReference type="Pfam" id="PF10975">
    <property type="entry name" value="DUF2802"/>
    <property type="match status" value="1"/>
</dbReference>
<dbReference type="STRING" id="1123367.GCA_000621305_03256"/>
<feature type="compositionally biased region" description="Low complexity" evidence="2">
    <location>
        <begin position="35"/>
        <end position="46"/>
    </location>
</feature>
<organism evidence="3 4">
    <name type="scientific">Thauera linaloolentis (strain DSM 12138 / JCM 21573 / CCUG 41526 / CIP 105981 / IAM 15112 / NBRC 102519 / 47Lol)</name>
    <dbReference type="NCBI Taxonomy" id="1123367"/>
    <lineage>
        <taxon>Bacteria</taxon>
        <taxon>Pseudomonadati</taxon>
        <taxon>Pseudomonadota</taxon>
        <taxon>Betaproteobacteria</taxon>
        <taxon>Rhodocyclales</taxon>
        <taxon>Zoogloeaceae</taxon>
        <taxon>Thauera</taxon>
    </lineage>
</organism>
<sequence>MSPRQMLWILALLLLLLAGWQFLRALWLGRASAPQSGPASAAMADEAGGEGDDGDGFDYAPQPRPAVSAPLAPEPAAPAADVFRAELEVSHLRRELEAQQALIALQRTEIEALRAEAAGLRQQLEEAMLAQPSTSPEYSEALRFAEQGYTAEEIAARCGITVAEAGLVLSLARTGGTRP</sequence>
<evidence type="ECO:0000256" key="1">
    <source>
        <dbReference type="SAM" id="Coils"/>
    </source>
</evidence>
<feature type="compositionally biased region" description="Acidic residues" evidence="2">
    <location>
        <begin position="47"/>
        <end position="56"/>
    </location>
</feature>
<evidence type="ECO:0008006" key="5">
    <source>
        <dbReference type="Google" id="ProtNLM"/>
    </source>
</evidence>